<dbReference type="InterPro" id="IPR036034">
    <property type="entry name" value="PDZ_sf"/>
</dbReference>
<dbReference type="Gene3D" id="2.30.42.10">
    <property type="match status" value="1"/>
</dbReference>
<organism evidence="3 4">
    <name type="scientific">Trichuris muris</name>
    <name type="common">Mouse whipworm</name>
    <dbReference type="NCBI Taxonomy" id="70415"/>
    <lineage>
        <taxon>Eukaryota</taxon>
        <taxon>Metazoa</taxon>
        <taxon>Ecdysozoa</taxon>
        <taxon>Nematoda</taxon>
        <taxon>Enoplea</taxon>
        <taxon>Dorylaimia</taxon>
        <taxon>Trichinellida</taxon>
        <taxon>Trichuridae</taxon>
        <taxon>Trichuris</taxon>
    </lineage>
</organism>
<name>A0A5S6QYS3_TRIMR</name>
<evidence type="ECO:0000313" key="3">
    <source>
        <dbReference type="Proteomes" id="UP000046395"/>
    </source>
</evidence>
<accession>A0A5S6QYS3</accession>
<feature type="region of interest" description="Disordered" evidence="1">
    <location>
        <begin position="98"/>
        <end position="123"/>
    </location>
</feature>
<dbReference type="SUPFAM" id="SSF50156">
    <property type="entry name" value="PDZ domain-like"/>
    <property type="match status" value="1"/>
</dbReference>
<evidence type="ECO:0000259" key="2">
    <source>
        <dbReference type="PROSITE" id="PS50106"/>
    </source>
</evidence>
<reference evidence="4" key="1">
    <citation type="submission" date="2019-12" db="UniProtKB">
        <authorList>
            <consortium name="WormBaseParasite"/>
        </authorList>
    </citation>
    <scope>IDENTIFICATION</scope>
</reference>
<dbReference type="InterPro" id="IPR001478">
    <property type="entry name" value="PDZ"/>
</dbReference>
<dbReference type="WBParaSite" id="TMUE_3000012405.1">
    <property type="protein sequence ID" value="TMUE_3000012405.1"/>
    <property type="gene ID" value="WBGene00293756"/>
</dbReference>
<dbReference type="STRING" id="70415.A0A5S6QYS3"/>
<evidence type="ECO:0000256" key="1">
    <source>
        <dbReference type="SAM" id="MobiDB-lite"/>
    </source>
</evidence>
<feature type="compositionally biased region" description="Polar residues" evidence="1">
    <location>
        <begin position="101"/>
        <end position="123"/>
    </location>
</feature>
<evidence type="ECO:0000313" key="4">
    <source>
        <dbReference type="WBParaSite" id="TMUE_3000012405.1"/>
    </source>
</evidence>
<dbReference type="InterPro" id="IPR040264">
    <property type="entry name" value="T15H9.4-like"/>
</dbReference>
<feature type="domain" description="PDZ" evidence="2">
    <location>
        <begin position="20"/>
        <end position="94"/>
    </location>
</feature>
<protein>
    <submittedName>
        <fullName evidence="4">PDZ domain-containing protein</fullName>
    </submittedName>
</protein>
<dbReference type="AlphaFoldDB" id="A0A5S6QYS3"/>
<dbReference type="Proteomes" id="UP000046395">
    <property type="component" value="Unassembled WGS sequence"/>
</dbReference>
<dbReference type="PROSITE" id="PS50106">
    <property type="entry name" value="PDZ"/>
    <property type="match status" value="1"/>
</dbReference>
<sequence length="207" mass="23242">MGSEKSDSGRQSVEETIVLNINVANDRRSFGLGVKMKKGRVFVSSIRNGSIANDHFKINDIIMEVNGNPVDSRETCRRLMRANKELIVKVERSFATDETKSTQNVTLSNDTEARTPRTSTSERASLETAKLYTELEKNQWSKLPGDIRHILQKQYASATQLGLPAPTPPIMQTAKLDQTRVSVLEHVDRYEISSDVPRDKSLRKPQG</sequence>
<dbReference type="PANTHER" id="PTHR31327">
    <property type="entry name" value="SPERM MEIOSIS PDZ DOMAIN CONTAINING PROTEINS-RELATED"/>
    <property type="match status" value="1"/>
</dbReference>
<keyword evidence="3" id="KW-1185">Reference proteome</keyword>
<proteinExistence type="predicted"/>
<dbReference type="Pfam" id="PF13180">
    <property type="entry name" value="PDZ_2"/>
    <property type="match status" value="1"/>
</dbReference>
<dbReference type="SMART" id="SM00228">
    <property type="entry name" value="PDZ"/>
    <property type="match status" value="1"/>
</dbReference>